<evidence type="ECO:0000313" key="1">
    <source>
        <dbReference type="EMBL" id="GGN94341.1"/>
    </source>
</evidence>
<reference evidence="2" key="1">
    <citation type="journal article" date="2019" name="Int. J. Syst. Evol. Microbiol.">
        <title>The Global Catalogue of Microorganisms (GCM) 10K type strain sequencing project: providing services to taxonomists for standard genome sequencing and annotation.</title>
        <authorList>
            <consortium name="The Broad Institute Genomics Platform"/>
            <consortium name="The Broad Institute Genome Sequencing Center for Infectious Disease"/>
            <person name="Wu L."/>
            <person name="Ma J."/>
        </authorList>
    </citation>
    <scope>NUCLEOTIDE SEQUENCE [LARGE SCALE GENOMIC DNA]</scope>
    <source>
        <strain evidence="2">CGMCC 4.7329</strain>
    </source>
</reference>
<dbReference type="Proteomes" id="UP000658127">
    <property type="component" value="Unassembled WGS sequence"/>
</dbReference>
<dbReference type="RefSeq" id="WP_189033586.1">
    <property type="nucleotide sequence ID" value="NZ_BMNE01000008.1"/>
</dbReference>
<protein>
    <submittedName>
        <fullName evidence="1">Uncharacterized protein</fullName>
    </submittedName>
</protein>
<organism evidence="1 2">
    <name type="scientific">Nocardia rhizosphaerihabitans</name>
    <dbReference type="NCBI Taxonomy" id="1691570"/>
    <lineage>
        <taxon>Bacteria</taxon>
        <taxon>Bacillati</taxon>
        <taxon>Actinomycetota</taxon>
        <taxon>Actinomycetes</taxon>
        <taxon>Mycobacteriales</taxon>
        <taxon>Nocardiaceae</taxon>
        <taxon>Nocardia</taxon>
    </lineage>
</organism>
<gene>
    <name evidence="1" type="ORF">GCM10011610_57190</name>
</gene>
<name>A0ABQ2KV39_9NOCA</name>
<dbReference type="EMBL" id="BMNE01000008">
    <property type="protein sequence ID" value="GGN94341.1"/>
    <property type="molecule type" value="Genomic_DNA"/>
</dbReference>
<sequence length="1127" mass="124506">MPDTFAWDEAGNEEFRQARRLEQVSLFAELNLDYDEIVRTRDLLGQVIREHRRRLGLPRLLDKFPALTLTTLIGHAGLDYEQGKYWESFWSELDLDREQEFENLLRARLPVYLRKFKMRVFPDLGTQYVQMMAVHAGVPVHCLGDLVDVVEQHLAQGRDPSGAAVFEWLTQPGLEYRMNELDVPVRNFLKHGGEVAVDIVDRIIEFAGYTREHPDFANDLNLDTATTGIPSLLLDALIERWEERPFGEVAAIASRAPRARRPALAYSRTDDQIVVEVPHPASGAEFPWLVSFDGETTTVQARRGWGLSAGDVQPPTPVLVSRQVREVVLRHEESGQHYRISLVDKADPLLLFDEQGGHLSRHVALPRGEVVAVHPARASLRDAHSGSEIVHFAETTPVGWRDWVARVYDLTDTDAVVLRDDARSGAPRHVRRTGSARLVLPEPVEGAYTRSGLAVYAERPTVDLPAHAVEPVEWRVRVRHSGAVDWLADDIWESDTEPVSLDPFEGIASGLLGLFDVVISGPLGQDIRHSVFLAEGLTVEHAAEFRTPVQDGLAPTRATVIATAPLRTDHTEIAFGTAEREANLLVTSNGVAERLVVRPPAVELRVDPIGSVAGWRTVAPVLTVDDLAEYMIVAARVPGSVEVDMVLTDDHGIVRQTACPKVARDNVFQVQTREFADTARLMRRSRIVLRIDTVDGSTTEVTLARIQPRRLCTAVRLDGAYLVFDGATDTDLAAFVWPCTAPWKAPIQVELIDGRATLPDEFVGAGPLTVQVFVDDPWSVITAPEHPDETADTVEQPGWMPDDDLGRDELARFLAGAGDLPGTSSAVPEAWTVFAGARSGQRYRSTVRSALVEVLRADPRSSVEALDRSTIPRTEVPALLINSGLIERDLSSPIHSDILTDPWLGCLVGIADLPYFAVHLKDHVPGAELRADLANYGGEQLLDLLAGDARCAYSDIFDADTVPLHFMPDEQFAALKQACEIVPAALLDADTRRSAVFEAFAQRHCWQDDPARVAMTVQSAELMPLLRRASPSIYDVVKARNEVLTGADTTRFPWLLVSMQSLLFAAVARLSARSMIRGWSTPAPMRESWARLAELCPALVCTDVLIADALASYALHHDLVNKIGEPR</sequence>
<accession>A0ABQ2KV39</accession>
<comment type="caution">
    <text evidence="1">The sequence shown here is derived from an EMBL/GenBank/DDBJ whole genome shotgun (WGS) entry which is preliminary data.</text>
</comment>
<proteinExistence type="predicted"/>
<evidence type="ECO:0000313" key="2">
    <source>
        <dbReference type="Proteomes" id="UP000658127"/>
    </source>
</evidence>
<keyword evidence="2" id="KW-1185">Reference proteome</keyword>